<dbReference type="OrthoDB" id="4159781at2759"/>
<protein>
    <submittedName>
        <fullName evidence="1">Uncharacterized protein</fullName>
    </submittedName>
</protein>
<dbReference type="GeneID" id="25409239"/>
<reference evidence="1 2" key="1">
    <citation type="journal article" date="2014" name="BMC Genomics">
        <title>Genome sequencing of four Aureobasidium pullulans varieties: biotechnological potential, stress tolerance, and description of new species.</title>
        <authorList>
            <person name="Gostin Ar C."/>
            <person name="Ohm R.A."/>
            <person name="Kogej T."/>
            <person name="Sonjak S."/>
            <person name="Turk M."/>
            <person name="Zajc J."/>
            <person name="Zalar P."/>
            <person name="Grube M."/>
            <person name="Sun H."/>
            <person name="Han J."/>
            <person name="Sharma A."/>
            <person name="Chiniquy J."/>
            <person name="Ngan C.Y."/>
            <person name="Lipzen A."/>
            <person name="Barry K."/>
            <person name="Grigoriev I.V."/>
            <person name="Gunde-Cimerman N."/>
        </authorList>
    </citation>
    <scope>NUCLEOTIDE SEQUENCE [LARGE SCALE GENOMIC DNA]</scope>
    <source>
        <strain evidence="1 2">CBS 147.97</strain>
    </source>
</reference>
<evidence type="ECO:0000313" key="1">
    <source>
        <dbReference type="EMBL" id="KEQ76112.1"/>
    </source>
</evidence>
<dbReference type="HOGENOM" id="CLU_121505_0_0_1"/>
<dbReference type="AlphaFoldDB" id="A0A074X298"/>
<evidence type="ECO:0000313" key="2">
    <source>
        <dbReference type="Proteomes" id="UP000027730"/>
    </source>
</evidence>
<proteinExistence type="predicted"/>
<organism evidence="1 2">
    <name type="scientific">Aureobasidium namibiae CBS 147.97</name>
    <dbReference type="NCBI Taxonomy" id="1043004"/>
    <lineage>
        <taxon>Eukaryota</taxon>
        <taxon>Fungi</taxon>
        <taxon>Dikarya</taxon>
        <taxon>Ascomycota</taxon>
        <taxon>Pezizomycotina</taxon>
        <taxon>Dothideomycetes</taxon>
        <taxon>Dothideomycetidae</taxon>
        <taxon>Dothideales</taxon>
        <taxon>Saccotheciaceae</taxon>
        <taxon>Aureobasidium</taxon>
    </lineage>
</organism>
<dbReference type="EMBL" id="KL584704">
    <property type="protein sequence ID" value="KEQ76112.1"/>
    <property type="molecule type" value="Genomic_DNA"/>
</dbReference>
<dbReference type="Pfam" id="PF11951">
    <property type="entry name" value="Fungal_trans_2"/>
    <property type="match status" value="1"/>
</dbReference>
<gene>
    <name evidence="1" type="ORF">M436DRAFT_39674</name>
</gene>
<dbReference type="InterPro" id="IPR021858">
    <property type="entry name" value="Fun_TF"/>
</dbReference>
<accession>A0A074X298</accession>
<dbReference type="Proteomes" id="UP000027730">
    <property type="component" value="Unassembled WGS sequence"/>
</dbReference>
<dbReference type="RefSeq" id="XP_013430044.1">
    <property type="nucleotide sequence ID" value="XM_013574590.1"/>
</dbReference>
<name>A0A074X298_9PEZI</name>
<keyword evidence="2" id="KW-1185">Reference proteome</keyword>
<dbReference type="STRING" id="1043004.A0A074X298"/>
<sequence>MLVQLDEILTGWTPDQKLDFNQMPLRLAGSEPCLFYSLLANAAIMMPPGLISPTIPRWLQTRTAECLNQAFSDPKRAYADATILTLNMVALFEALNGKAKTAGSTHQPVLRRMVNERGGLARIASRDNEDSKNMVRFLVWTDRVIHSQTGNPLMFEGFREDESVARTNWDGIWARMEKRVEENEPQPIEEVPDC</sequence>